<dbReference type="InterPro" id="IPR018165">
    <property type="entry name" value="Ala-tRNA-synth_IIc_core"/>
</dbReference>
<feature type="domain" description="Alanyl-transfer RNA synthetases family profile" evidence="10">
    <location>
        <begin position="1"/>
        <end position="116"/>
    </location>
</feature>
<dbReference type="EMBL" id="JAXCEH010000007">
    <property type="protein sequence ID" value="MFA1554737.1"/>
    <property type="molecule type" value="Genomic_DNA"/>
</dbReference>
<protein>
    <recommendedName>
        <fullName evidence="2">alanine--tRNA ligase</fullName>
        <ecNumber evidence="2">6.1.1.7</ecNumber>
    </recommendedName>
</protein>
<evidence type="ECO:0000313" key="11">
    <source>
        <dbReference type="EMBL" id="MFA1554737.1"/>
    </source>
</evidence>
<evidence type="ECO:0000313" key="12">
    <source>
        <dbReference type="Proteomes" id="UP001569904"/>
    </source>
</evidence>
<evidence type="ECO:0000256" key="5">
    <source>
        <dbReference type="ARBA" id="ARBA00022741"/>
    </source>
</evidence>
<comment type="similarity">
    <text evidence="1">Belongs to the class-II aminoacyl-tRNA synthetase family.</text>
</comment>
<gene>
    <name evidence="11" type="ORF">SM436_13675</name>
</gene>
<keyword evidence="7" id="KW-0694">RNA-binding</keyword>
<evidence type="ECO:0000256" key="4">
    <source>
        <dbReference type="ARBA" id="ARBA00022598"/>
    </source>
</evidence>
<organism evidence="11 12">
    <name type="scientific">Actinomadura chokoriensis</name>
    <dbReference type="NCBI Taxonomy" id="454156"/>
    <lineage>
        <taxon>Bacteria</taxon>
        <taxon>Bacillati</taxon>
        <taxon>Actinomycetota</taxon>
        <taxon>Actinomycetes</taxon>
        <taxon>Streptosporangiales</taxon>
        <taxon>Thermomonosporaceae</taxon>
        <taxon>Actinomadura</taxon>
    </lineage>
</organism>
<dbReference type="PROSITE" id="PS50860">
    <property type="entry name" value="AA_TRNA_LIGASE_II_ALA"/>
    <property type="match status" value="1"/>
</dbReference>
<dbReference type="SUPFAM" id="SSF55681">
    <property type="entry name" value="Class II aaRS and biotin synthetases"/>
    <property type="match status" value="1"/>
</dbReference>
<dbReference type="PANTHER" id="PTHR11777:SF9">
    <property type="entry name" value="ALANINE--TRNA LIGASE, CYTOPLASMIC"/>
    <property type="match status" value="1"/>
</dbReference>
<sequence>MRSTDIRSTFLDFFEERDHRVVPSSSLVPSDPTLLLTNAGMNQFKPYFLGETAPEHSRAVSVQKCARTSDIENVGRTTRHSTFFEMLGNFSFGDYFKADAIAWAWELFTRHYNLPPGTPLGHRLPG</sequence>
<dbReference type="Pfam" id="PF01411">
    <property type="entry name" value="tRNA-synt_2c"/>
    <property type="match status" value="1"/>
</dbReference>
<evidence type="ECO:0000256" key="2">
    <source>
        <dbReference type="ARBA" id="ARBA00013168"/>
    </source>
</evidence>
<evidence type="ECO:0000259" key="10">
    <source>
        <dbReference type="PROSITE" id="PS50860"/>
    </source>
</evidence>
<comment type="caution">
    <text evidence="11">The sequence shown here is derived from an EMBL/GenBank/DDBJ whole genome shotgun (WGS) entry which is preliminary data.</text>
</comment>
<reference evidence="11 12" key="1">
    <citation type="submission" date="2023-11" db="EMBL/GenBank/DDBJ databases">
        <title>Actinomadura monticuli sp. nov., isolated from volcanic ash.</title>
        <authorList>
            <person name="Lee S.D."/>
            <person name="Yang H."/>
            <person name="Kim I.S."/>
        </authorList>
    </citation>
    <scope>NUCLEOTIDE SEQUENCE [LARGE SCALE GENOMIC DNA]</scope>
    <source>
        <strain evidence="11 12">DSM 45346</strain>
    </source>
</reference>
<evidence type="ECO:0000256" key="1">
    <source>
        <dbReference type="ARBA" id="ARBA00008226"/>
    </source>
</evidence>
<dbReference type="Gene3D" id="3.30.930.10">
    <property type="entry name" value="Bira Bifunctional Protein, Domain 2"/>
    <property type="match status" value="1"/>
</dbReference>
<dbReference type="InterPro" id="IPR045864">
    <property type="entry name" value="aa-tRNA-synth_II/BPL/LPL"/>
</dbReference>
<evidence type="ECO:0000256" key="6">
    <source>
        <dbReference type="ARBA" id="ARBA00022840"/>
    </source>
</evidence>
<keyword evidence="4 11" id="KW-0436">Ligase</keyword>
<dbReference type="GO" id="GO:0016874">
    <property type="term" value="F:ligase activity"/>
    <property type="evidence" value="ECO:0007669"/>
    <property type="project" value="UniProtKB-KW"/>
</dbReference>
<dbReference type="EC" id="6.1.1.7" evidence="2"/>
<evidence type="ECO:0000256" key="8">
    <source>
        <dbReference type="ARBA" id="ARBA00022917"/>
    </source>
</evidence>
<dbReference type="InterPro" id="IPR018164">
    <property type="entry name" value="Ala-tRNA-synth_IIc_N"/>
</dbReference>
<keyword evidence="8" id="KW-0648">Protein biosynthesis</keyword>
<evidence type="ECO:0000256" key="9">
    <source>
        <dbReference type="ARBA" id="ARBA00023146"/>
    </source>
</evidence>
<dbReference type="PANTHER" id="PTHR11777">
    <property type="entry name" value="ALANYL-TRNA SYNTHETASE"/>
    <property type="match status" value="1"/>
</dbReference>
<evidence type="ECO:0000256" key="7">
    <source>
        <dbReference type="ARBA" id="ARBA00022884"/>
    </source>
</evidence>
<keyword evidence="9" id="KW-0030">Aminoacyl-tRNA synthetase</keyword>
<dbReference type="RefSeq" id="WP_371941281.1">
    <property type="nucleotide sequence ID" value="NZ_JAXCEH010000007.1"/>
</dbReference>
<accession>A0ABV4QXQ4</accession>
<proteinExistence type="inferred from homology"/>
<keyword evidence="12" id="KW-1185">Reference proteome</keyword>
<dbReference type="InterPro" id="IPR050058">
    <property type="entry name" value="Ala-tRNA_ligase"/>
</dbReference>
<keyword evidence="3" id="KW-0820">tRNA-binding</keyword>
<evidence type="ECO:0000256" key="3">
    <source>
        <dbReference type="ARBA" id="ARBA00022555"/>
    </source>
</evidence>
<name>A0ABV4QXQ4_9ACTN</name>
<keyword evidence="6" id="KW-0067">ATP-binding</keyword>
<dbReference type="Proteomes" id="UP001569904">
    <property type="component" value="Unassembled WGS sequence"/>
</dbReference>
<keyword evidence="5" id="KW-0547">Nucleotide-binding</keyword>